<dbReference type="Gene3D" id="1.10.720.140">
    <property type="match status" value="1"/>
</dbReference>
<evidence type="ECO:0000259" key="6">
    <source>
        <dbReference type="PROSITE" id="PS50089"/>
    </source>
</evidence>
<feature type="compositionally biased region" description="Polar residues" evidence="5">
    <location>
        <begin position="145"/>
        <end position="161"/>
    </location>
</feature>
<dbReference type="OrthoDB" id="3045089at2759"/>
<sequence>MPCENCNASFNIFKRKKSCFSCQRLYCTNCLGKRKKNVCFRCEIFLQRPAPSKKELMELKTKDLIFYLQSKKINIAGIVEKEELANLIINHVNSNSYYDTATGPSSTSTTPNHDFDNYQQSFDHLKQTCQNLFTSISDKITSDFQKTPYFNNNQQSQQANVPTTQQPRRTSQTPTAPTPNSTNFINRPQESRAQNSSRPSNHTQSSRTSHVHQNQDCDCSDDEIDEISEKRQNTLSIDEFNTTVASSPMQTSNSNDITRSFIPDTATNTEIRRLTRRRSDSSLLSLRKSNSITIDASSLDTSQVKKLKISCNKCGKAKSKIKSEILKLSEQLKASNKSEAEINTKIKEFLDYLESKSQPSEMTETENSQNQTNQNEEDEDMEGARYIPHSRSHDEIEENIFDENEGINVYPSVIESETFMQASTSTPKRFISLSDIQSSDELETLNVKQLKEILMLNRVDFKGCCEKNELKERVLRLWQDHITAPPSEKLPSDDLCKICMDAPIECVFLECGHMATCTACGKILSECPICRSYIVRVVRIFKS</sequence>
<dbReference type="InterPro" id="IPR013083">
    <property type="entry name" value="Znf_RING/FYVE/PHD"/>
</dbReference>
<evidence type="ECO:0000256" key="2">
    <source>
        <dbReference type="ARBA" id="ARBA00022771"/>
    </source>
</evidence>
<feature type="compositionally biased region" description="Low complexity" evidence="5">
    <location>
        <begin position="361"/>
        <end position="374"/>
    </location>
</feature>
<dbReference type="InterPro" id="IPR036361">
    <property type="entry name" value="SAP_dom_sf"/>
</dbReference>
<comment type="subcellular location">
    <subcellularLocation>
        <location evidence="1">Cell membrane</location>
        <topology evidence="1">Peripheral membrane protein</topology>
    </subcellularLocation>
</comment>
<feature type="compositionally biased region" description="Polar residues" evidence="5">
    <location>
        <begin position="180"/>
        <end position="214"/>
    </location>
</feature>
<dbReference type="CDD" id="cd16500">
    <property type="entry name" value="RING-HC_CARP"/>
    <property type="match status" value="1"/>
</dbReference>
<dbReference type="GO" id="GO:0008270">
    <property type="term" value="F:zinc ion binding"/>
    <property type="evidence" value="ECO:0007669"/>
    <property type="project" value="UniProtKB-KW"/>
</dbReference>
<gene>
    <name evidence="7" type="ORF">CLUMA_CG009847</name>
</gene>
<dbReference type="PANTHER" id="PTHR14879">
    <property type="entry name" value="CASPASE REGULATOR, RING FINGER DOMAIN-CONTAINING"/>
    <property type="match status" value="1"/>
</dbReference>
<dbReference type="FunFam" id="3.30.40.10:FF:000110">
    <property type="entry name" value="E3 ubiquitin-protein ligase RNF34 isoform X1"/>
    <property type="match status" value="1"/>
</dbReference>
<dbReference type="GO" id="GO:0070936">
    <property type="term" value="P:protein K48-linked ubiquitination"/>
    <property type="evidence" value="ECO:0007669"/>
    <property type="project" value="TreeGrafter"/>
</dbReference>
<dbReference type="Pfam" id="PF13920">
    <property type="entry name" value="zf-C3HC4_3"/>
    <property type="match status" value="1"/>
</dbReference>
<dbReference type="InterPro" id="IPR001841">
    <property type="entry name" value="Znf_RING"/>
</dbReference>
<feature type="domain" description="RING-type" evidence="6">
    <location>
        <begin position="496"/>
        <end position="531"/>
    </location>
</feature>
<evidence type="ECO:0000256" key="4">
    <source>
        <dbReference type="PROSITE-ProRule" id="PRU00175"/>
    </source>
</evidence>
<dbReference type="AlphaFoldDB" id="A0A1J1I7Z0"/>
<accession>A0A1J1I7Z0</accession>
<dbReference type="SUPFAM" id="SSF57850">
    <property type="entry name" value="RING/U-box"/>
    <property type="match status" value="1"/>
</dbReference>
<evidence type="ECO:0000313" key="8">
    <source>
        <dbReference type="Proteomes" id="UP000183832"/>
    </source>
</evidence>
<dbReference type="InterPro" id="IPR011011">
    <property type="entry name" value="Znf_FYVE_PHD"/>
</dbReference>
<reference evidence="7 8" key="1">
    <citation type="submission" date="2015-04" db="EMBL/GenBank/DDBJ databases">
        <authorList>
            <person name="Syromyatnikov M.Y."/>
            <person name="Popov V.N."/>
        </authorList>
    </citation>
    <scope>NUCLEOTIDE SEQUENCE [LARGE SCALE GENOMIC DNA]</scope>
</reference>
<dbReference type="InterPro" id="IPR051728">
    <property type="entry name" value="RING-FYVE_E3_ubiquitin-ligase"/>
</dbReference>
<evidence type="ECO:0000256" key="1">
    <source>
        <dbReference type="ARBA" id="ARBA00004202"/>
    </source>
</evidence>
<dbReference type="CDD" id="cd15750">
    <property type="entry name" value="FYVE_CARP"/>
    <property type="match status" value="1"/>
</dbReference>
<dbReference type="SMART" id="SM00184">
    <property type="entry name" value="RING"/>
    <property type="match status" value="2"/>
</dbReference>
<dbReference type="GO" id="GO:0005737">
    <property type="term" value="C:cytoplasm"/>
    <property type="evidence" value="ECO:0007669"/>
    <property type="project" value="TreeGrafter"/>
</dbReference>
<dbReference type="Proteomes" id="UP000183832">
    <property type="component" value="Unassembled WGS sequence"/>
</dbReference>
<dbReference type="InterPro" id="IPR055111">
    <property type="entry name" value="RNF34_RFFL_HeH"/>
</dbReference>
<dbReference type="PROSITE" id="PS50089">
    <property type="entry name" value="ZF_RING_2"/>
    <property type="match status" value="1"/>
</dbReference>
<evidence type="ECO:0000256" key="5">
    <source>
        <dbReference type="SAM" id="MobiDB-lite"/>
    </source>
</evidence>
<keyword evidence="8" id="KW-1185">Reference proteome</keyword>
<dbReference type="STRING" id="568069.A0A1J1I7Z0"/>
<dbReference type="EMBL" id="CVRI01000043">
    <property type="protein sequence ID" value="CRK96431.1"/>
    <property type="molecule type" value="Genomic_DNA"/>
</dbReference>
<dbReference type="SUPFAM" id="SSF57903">
    <property type="entry name" value="FYVE/PHD zinc finger"/>
    <property type="match status" value="1"/>
</dbReference>
<organism evidence="7 8">
    <name type="scientific">Clunio marinus</name>
    <dbReference type="NCBI Taxonomy" id="568069"/>
    <lineage>
        <taxon>Eukaryota</taxon>
        <taxon>Metazoa</taxon>
        <taxon>Ecdysozoa</taxon>
        <taxon>Arthropoda</taxon>
        <taxon>Hexapoda</taxon>
        <taxon>Insecta</taxon>
        <taxon>Pterygota</taxon>
        <taxon>Neoptera</taxon>
        <taxon>Endopterygota</taxon>
        <taxon>Diptera</taxon>
        <taxon>Nematocera</taxon>
        <taxon>Chironomoidea</taxon>
        <taxon>Chironomidae</taxon>
        <taxon>Clunio</taxon>
    </lineage>
</organism>
<dbReference type="GO" id="GO:0061630">
    <property type="term" value="F:ubiquitin protein ligase activity"/>
    <property type="evidence" value="ECO:0007669"/>
    <property type="project" value="TreeGrafter"/>
</dbReference>
<name>A0A1J1I7Z0_9DIPT</name>
<evidence type="ECO:0000256" key="3">
    <source>
        <dbReference type="ARBA" id="ARBA00022833"/>
    </source>
</evidence>
<dbReference type="Pfam" id="PF22968">
    <property type="entry name" value="RNF34L-like_3rd"/>
    <property type="match status" value="1"/>
</dbReference>
<proteinExistence type="predicted"/>
<keyword evidence="3" id="KW-0862">Zinc</keyword>
<protein>
    <submittedName>
        <fullName evidence="7">CLUMA_CG009847, isoform A</fullName>
    </submittedName>
</protein>
<dbReference type="GO" id="GO:0005886">
    <property type="term" value="C:plasma membrane"/>
    <property type="evidence" value="ECO:0007669"/>
    <property type="project" value="UniProtKB-SubCell"/>
</dbReference>
<feature type="region of interest" description="Disordered" evidence="5">
    <location>
        <begin position="145"/>
        <end position="219"/>
    </location>
</feature>
<dbReference type="SUPFAM" id="SSF68906">
    <property type="entry name" value="SAP domain"/>
    <property type="match status" value="2"/>
</dbReference>
<feature type="compositionally biased region" description="Low complexity" evidence="5">
    <location>
        <begin position="162"/>
        <end position="179"/>
    </location>
</feature>
<dbReference type="GO" id="GO:0043161">
    <property type="term" value="P:proteasome-mediated ubiquitin-dependent protein catabolic process"/>
    <property type="evidence" value="ECO:0007669"/>
    <property type="project" value="TreeGrafter"/>
</dbReference>
<evidence type="ECO:0000313" key="7">
    <source>
        <dbReference type="EMBL" id="CRK96431.1"/>
    </source>
</evidence>
<feature type="region of interest" description="Disordered" evidence="5">
    <location>
        <begin position="356"/>
        <end position="382"/>
    </location>
</feature>
<dbReference type="Gene3D" id="1.10.720.30">
    <property type="entry name" value="SAP domain"/>
    <property type="match status" value="1"/>
</dbReference>
<dbReference type="PANTHER" id="PTHR14879:SF15">
    <property type="entry name" value="E3 UBIQUITIN-PROTEIN LIGASE RIFIFYLIN-LIKE PROTEIN"/>
    <property type="match status" value="1"/>
</dbReference>
<dbReference type="GO" id="GO:1902042">
    <property type="term" value="P:negative regulation of extrinsic apoptotic signaling pathway via death domain receptors"/>
    <property type="evidence" value="ECO:0007669"/>
    <property type="project" value="TreeGrafter"/>
</dbReference>
<keyword evidence="2 4" id="KW-0863">Zinc-finger</keyword>
<keyword evidence="2 4" id="KW-0479">Metal-binding</keyword>
<dbReference type="Gene3D" id="3.30.40.10">
    <property type="entry name" value="Zinc/RING finger domain, C3HC4 (zinc finger)"/>
    <property type="match status" value="1"/>
</dbReference>